<protein>
    <submittedName>
        <fullName evidence="1">Uncharacterized protein</fullName>
    </submittedName>
</protein>
<evidence type="ECO:0000313" key="1">
    <source>
        <dbReference type="EMBL" id="PKI65852.1"/>
    </source>
</evidence>
<gene>
    <name evidence="1" type="ORF">CRG98_013756</name>
</gene>
<name>A0A2I0KBH0_PUNGR</name>
<accession>A0A2I0KBH0</accession>
<dbReference type="Proteomes" id="UP000233551">
    <property type="component" value="Unassembled WGS sequence"/>
</dbReference>
<feature type="non-terminal residue" evidence="1">
    <location>
        <position position="1"/>
    </location>
</feature>
<keyword evidence="2" id="KW-1185">Reference proteome</keyword>
<reference evidence="1 2" key="1">
    <citation type="submission" date="2017-11" db="EMBL/GenBank/DDBJ databases">
        <title>De-novo sequencing of pomegranate (Punica granatum L.) genome.</title>
        <authorList>
            <person name="Akparov Z."/>
            <person name="Amiraslanov A."/>
            <person name="Hajiyeva S."/>
            <person name="Abbasov M."/>
            <person name="Kaur K."/>
            <person name="Hamwieh A."/>
            <person name="Solovyev V."/>
            <person name="Salamov A."/>
            <person name="Braich B."/>
            <person name="Kosarev P."/>
            <person name="Mahmoud A."/>
            <person name="Hajiyev E."/>
            <person name="Babayeva S."/>
            <person name="Izzatullayeva V."/>
            <person name="Mammadov A."/>
            <person name="Mammadov A."/>
            <person name="Sharifova S."/>
            <person name="Ojaghi J."/>
            <person name="Eynullazada K."/>
            <person name="Bayramov B."/>
            <person name="Abdulazimova A."/>
            <person name="Shahmuradov I."/>
        </authorList>
    </citation>
    <scope>NUCLEOTIDE SEQUENCE [LARGE SCALE GENOMIC DNA]</scope>
    <source>
        <strain evidence="2">cv. AG2017</strain>
        <tissue evidence="1">Leaf</tissue>
    </source>
</reference>
<evidence type="ECO:0000313" key="2">
    <source>
        <dbReference type="Proteomes" id="UP000233551"/>
    </source>
</evidence>
<sequence length="72" mass="8233">IYFDLLDLRNLQLGLCQPILVLGQGHPGAEWRIGIFCRIYYVTRFFKQLSGARFGGVVLNRVSLDLEAENTF</sequence>
<dbReference type="EMBL" id="PGOL01000722">
    <property type="protein sequence ID" value="PKI65852.1"/>
    <property type="molecule type" value="Genomic_DNA"/>
</dbReference>
<proteinExistence type="predicted"/>
<comment type="caution">
    <text evidence="1">The sequence shown here is derived from an EMBL/GenBank/DDBJ whole genome shotgun (WGS) entry which is preliminary data.</text>
</comment>
<dbReference type="AlphaFoldDB" id="A0A2I0KBH0"/>
<organism evidence="1 2">
    <name type="scientific">Punica granatum</name>
    <name type="common">Pomegranate</name>
    <dbReference type="NCBI Taxonomy" id="22663"/>
    <lineage>
        <taxon>Eukaryota</taxon>
        <taxon>Viridiplantae</taxon>
        <taxon>Streptophyta</taxon>
        <taxon>Embryophyta</taxon>
        <taxon>Tracheophyta</taxon>
        <taxon>Spermatophyta</taxon>
        <taxon>Magnoliopsida</taxon>
        <taxon>eudicotyledons</taxon>
        <taxon>Gunneridae</taxon>
        <taxon>Pentapetalae</taxon>
        <taxon>rosids</taxon>
        <taxon>malvids</taxon>
        <taxon>Myrtales</taxon>
        <taxon>Lythraceae</taxon>
        <taxon>Punica</taxon>
    </lineage>
</organism>